<dbReference type="Gene3D" id="3.10.105.10">
    <property type="entry name" value="Dipeptide-binding Protein, Domain 3"/>
    <property type="match status" value="1"/>
</dbReference>
<dbReference type="GO" id="GO:1904680">
    <property type="term" value="F:peptide transmembrane transporter activity"/>
    <property type="evidence" value="ECO:0007669"/>
    <property type="project" value="TreeGrafter"/>
</dbReference>
<dbReference type="Gene3D" id="3.90.76.10">
    <property type="entry name" value="Dipeptide-binding Protein, Domain 1"/>
    <property type="match status" value="1"/>
</dbReference>
<evidence type="ECO:0000313" key="4">
    <source>
        <dbReference type="Proteomes" id="UP001239397"/>
    </source>
</evidence>
<dbReference type="PROSITE" id="PS51257">
    <property type="entry name" value="PROKAR_LIPOPROTEIN"/>
    <property type="match status" value="1"/>
</dbReference>
<reference evidence="3 4" key="1">
    <citation type="submission" date="2023-06" db="EMBL/GenBank/DDBJ databases">
        <authorList>
            <person name="Oyuntsetseg B."/>
            <person name="Kim S.B."/>
        </authorList>
    </citation>
    <scope>NUCLEOTIDE SEQUENCE [LARGE SCALE GENOMIC DNA]</scope>
    <source>
        <strain evidence="3 4">4-36</strain>
    </source>
</reference>
<dbReference type="RefSeq" id="WP_286002159.1">
    <property type="nucleotide sequence ID" value="NZ_CP127295.1"/>
</dbReference>
<name>A0A9Y2NHI9_9PSEU</name>
<gene>
    <name evidence="3" type="ORF">QRX60_19295</name>
</gene>
<evidence type="ECO:0000313" key="3">
    <source>
        <dbReference type="EMBL" id="WIY05881.1"/>
    </source>
</evidence>
<dbReference type="EMBL" id="CP127295">
    <property type="protein sequence ID" value="WIY05881.1"/>
    <property type="molecule type" value="Genomic_DNA"/>
</dbReference>
<dbReference type="CDD" id="cd08501">
    <property type="entry name" value="PBP2_Lpqw"/>
    <property type="match status" value="1"/>
</dbReference>
<dbReference type="Gene3D" id="3.40.190.10">
    <property type="entry name" value="Periplasmic binding protein-like II"/>
    <property type="match status" value="1"/>
</dbReference>
<dbReference type="KEGG" id="amog:QRX60_19295"/>
<proteinExistence type="predicted"/>
<evidence type="ECO:0000256" key="1">
    <source>
        <dbReference type="SAM" id="SignalP"/>
    </source>
</evidence>
<dbReference type="GO" id="GO:0015833">
    <property type="term" value="P:peptide transport"/>
    <property type="evidence" value="ECO:0007669"/>
    <property type="project" value="TreeGrafter"/>
</dbReference>
<keyword evidence="1" id="KW-0732">Signal</keyword>
<protein>
    <submittedName>
        <fullName evidence="3">ABC transporter family substrate-binding protein</fullName>
    </submittedName>
</protein>
<feature type="signal peptide" evidence="1">
    <location>
        <begin position="1"/>
        <end position="22"/>
    </location>
</feature>
<dbReference type="PANTHER" id="PTHR30290:SF65">
    <property type="entry name" value="MONOACYL PHOSPHATIDYLINOSITOL TETRAMANNOSIDE-BINDING PROTEIN LPQW-RELATED"/>
    <property type="match status" value="1"/>
</dbReference>
<feature type="domain" description="Solute-binding protein family 5" evidence="2">
    <location>
        <begin position="119"/>
        <end position="510"/>
    </location>
</feature>
<evidence type="ECO:0000259" key="2">
    <source>
        <dbReference type="Pfam" id="PF00496"/>
    </source>
</evidence>
<feature type="chain" id="PRO_5040887635" evidence="1">
    <location>
        <begin position="23"/>
        <end position="602"/>
    </location>
</feature>
<dbReference type="PANTHER" id="PTHR30290">
    <property type="entry name" value="PERIPLASMIC BINDING COMPONENT OF ABC TRANSPORTER"/>
    <property type="match status" value="1"/>
</dbReference>
<dbReference type="InterPro" id="IPR039424">
    <property type="entry name" value="SBP_5"/>
</dbReference>
<dbReference type="InterPro" id="IPR000914">
    <property type="entry name" value="SBP_5_dom"/>
</dbReference>
<keyword evidence="4" id="KW-1185">Reference proteome</keyword>
<dbReference type="Proteomes" id="UP001239397">
    <property type="component" value="Chromosome"/>
</dbReference>
<sequence>MRRTKAVSALSLVAGASLLLSACSGGDSGSGSTDQNGSSTDVKSMAVGKAEQGDTFKLADVKGWDGTVTVGIDDGYSGYNNNTPDTNSSYNTYILTTVLEDAFVLDGNNKVLLNNDILDSVDVTSKDPQVVTYKIKPNLKWSDDAPFDCKDFYLTWLANSGLAKGSDGKTPFNAASTTGYDKIKTATCKDNLTFETDYSEPYLDYKGLFSGVAILPAHVLEKQTGIADITKLAPTGDPAQLSKAGDFWTNGWKGFKKDIMPASGPYMITGFDANQKSVTLEKNPKWAGGKGGPAKIVVRAMEDTKAMATALQNGEIDVAASTQPDATAAATMKSLAPQGVTYGSAPQLTYEHLDLQFNRIFKDDAIRKAFFESIDRKAIVDKLLKEVQADAAPLNSIVFFQGEEGYTDLYGSKAGLGAEAAAKTLTDAGWTKGADGIFAKGGQRASFKITHNQNARRSQTVEIIISQAKAAGIEVKDETDANFLKGGRVSTGDYDVALFGWSSAPFKSQSRSIYVCPNDGGDQNYQNLCDTKIDEAFNAAVKATDETVKTQSYQAADKAIADKYATVPLWQTPSMWAFKGIDRVYMQSYNGALWNAGEWEKK</sequence>
<dbReference type="SUPFAM" id="SSF53850">
    <property type="entry name" value="Periplasmic binding protein-like II"/>
    <property type="match status" value="1"/>
</dbReference>
<accession>A0A9Y2NHI9</accession>
<dbReference type="Pfam" id="PF00496">
    <property type="entry name" value="SBP_bac_5"/>
    <property type="match status" value="1"/>
</dbReference>
<dbReference type="AlphaFoldDB" id="A0A9Y2NHI9"/>
<organism evidence="3 4">
    <name type="scientific">Amycolatopsis mongoliensis</name>
    <dbReference type="NCBI Taxonomy" id="715475"/>
    <lineage>
        <taxon>Bacteria</taxon>
        <taxon>Bacillati</taxon>
        <taxon>Actinomycetota</taxon>
        <taxon>Actinomycetes</taxon>
        <taxon>Pseudonocardiales</taxon>
        <taxon>Pseudonocardiaceae</taxon>
        <taxon>Amycolatopsis</taxon>
    </lineage>
</organism>